<comment type="subcellular location">
    <subcellularLocation>
        <location evidence="1">Secreted</location>
    </subcellularLocation>
</comment>
<evidence type="ECO:0000256" key="2">
    <source>
        <dbReference type="ARBA" id="ARBA00022525"/>
    </source>
</evidence>
<dbReference type="Gene3D" id="1.10.640.10">
    <property type="entry name" value="Haem peroxidase domain superfamily, animal type"/>
    <property type="match status" value="1"/>
</dbReference>
<dbReference type="CDD" id="cd09819">
    <property type="entry name" value="An_peroxidase_bacterial_1"/>
    <property type="match status" value="1"/>
</dbReference>
<dbReference type="GO" id="GO:0005576">
    <property type="term" value="C:extracellular region"/>
    <property type="evidence" value="ECO:0007669"/>
    <property type="project" value="UniProtKB-SubCell"/>
</dbReference>
<dbReference type="AlphaFoldDB" id="A0A5S5D1Q2"/>
<organism evidence="5 6">
    <name type="scientific">Blastococcus xanthinilyticus</name>
    <dbReference type="NCBI Taxonomy" id="1564164"/>
    <lineage>
        <taxon>Bacteria</taxon>
        <taxon>Bacillati</taxon>
        <taxon>Actinomycetota</taxon>
        <taxon>Actinomycetes</taxon>
        <taxon>Geodermatophilales</taxon>
        <taxon>Geodermatophilaceae</taxon>
        <taxon>Blastococcus</taxon>
    </lineage>
</organism>
<dbReference type="InterPro" id="IPR037120">
    <property type="entry name" value="Haem_peroxidase_sf_animal"/>
</dbReference>
<dbReference type="InterPro" id="IPR019791">
    <property type="entry name" value="Haem_peroxidase_animal"/>
</dbReference>
<dbReference type="Pfam" id="PF03098">
    <property type="entry name" value="An_peroxidase"/>
    <property type="match status" value="1"/>
</dbReference>
<evidence type="ECO:0000313" key="6">
    <source>
        <dbReference type="Proteomes" id="UP000322499"/>
    </source>
</evidence>
<dbReference type="PANTHER" id="PTHR11475">
    <property type="entry name" value="OXIDASE/PEROXIDASE"/>
    <property type="match status" value="1"/>
</dbReference>
<evidence type="ECO:0000313" key="5">
    <source>
        <dbReference type="EMBL" id="TYP89036.1"/>
    </source>
</evidence>
<keyword evidence="5" id="KW-0575">Peroxidase</keyword>
<dbReference type="GO" id="GO:0006979">
    <property type="term" value="P:response to oxidative stress"/>
    <property type="evidence" value="ECO:0007669"/>
    <property type="project" value="InterPro"/>
</dbReference>
<keyword evidence="2" id="KW-0964">Secreted</keyword>
<keyword evidence="5" id="KW-0560">Oxidoreductase</keyword>
<dbReference type="GO" id="GO:0004601">
    <property type="term" value="F:peroxidase activity"/>
    <property type="evidence" value="ECO:0007669"/>
    <property type="project" value="UniProtKB-KW"/>
</dbReference>
<accession>A0A5S5D1Q2</accession>
<comment type="caution">
    <text evidence="5">The sequence shown here is derived from an EMBL/GenBank/DDBJ whole genome shotgun (WGS) entry which is preliminary data.</text>
</comment>
<feature type="region of interest" description="Disordered" evidence="4">
    <location>
        <begin position="1"/>
        <end position="29"/>
    </location>
</feature>
<dbReference type="SUPFAM" id="SSF48113">
    <property type="entry name" value="Heme-dependent peroxidases"/>
    <property type="match status" value="1"/>
</dbReference>
<dbReference type="RefSeq" id="WP_166532248.1">
    <property type="nucleotide sequence ID" value="NZ_VNHW01000003.1"/>
</dbReference>
<dbReference type="InterPro" id="IPR010255">
    <property type="entry name" value="Haem_peroxidase_sf"/>
</dbReference>
<sequence>MTTRDAEDVGRPDVITPSNTTPTQPKRHSRLHRGVDVLPSSSFTSGRFGRMFRHLPVFEHQPGALTALAARMTAPGQPRENATIPSGYTYLGQFIDHDITFDPVSSLQRQNDPDALHNFRTPRFDLDSVYGRGPADQPYMYEESGGLTRFLLGEDVGEVPGEASGAGPDLPRNIPRRSGSHENFFGRALIGDPRNDENLLVSQLHCTMLRFHNKVMEAVAQTSPLTGDNLFKEVQRLVRWHYQWVVVHDFLPRVVGQEVVDDILRVEELVVHGRPAIALLRPRFRFYEPTNSAYIPVEFAVAAYRFGHSMIRGRYFINDFVKGQTGPIPVFGPQNPPDELSNLNGFRRLPGQWAVEWKFLFDMPGSGTDPMPSLQIDTSLAGALADLPRSIASDPPHSLAERNLQRGLRLALPSGTAVARAMGITPLSANELGLADLDAALAMHPPLWFYVLKEAELLEGGRMLGPVGGRIVAEVLLGLLANDPLSYVNVEPNWTPAAPMARDDGSFDMPQLLRFAMQP</sequence>
<keyword evidence="3" id="KW-0325">Glycoprotein</keyword>
<protein>
    <submittedName>
        <fullName evidence="5">Heme peroxidase</fullName>
    </submittedName>
</protein>
<reference evidence="5 6" key="1">
    <citation type="submission" date="2019-07" db="EMBL/GenBank/DDBJ databases">
        <title>Genomic Encyclopedia of Archaeal and Bacterial Type Strains, Phase II (KMG-II): from individual species to whole genera.</title>
        <authorList>
            <person name="Goeker M."/>
        </authorList>
    </citation>
    <scope>NUCLEOTIDE SEQUENCE [LARGE SCALE GENOMIC DNA]</scope>
    <source>
        <strain evidence="5 6">DSM 46842</strain>
    </source>
</reference>
<evidence type="ECO:0000256" key="4">
    <source>
        <dbReference type="SAM" id="MobiDB-lite"/>
    </source>
</evidence>
<evidence type="ECO:0000256" key="3">
    <source>
        <dbReference type="ARBA" id="ARBA00023180"/>
    </source>
</evidence>
<dbReference type="GO" id="GO:0020037">
    <property type="term" value="F:heme binding"/>
    <property type="evidence" value="ECO:0007669"/>
    <property type="project" value="InterPro"/>
</dbReference>
<dbReference type="Proteomes" id="UP000322499">
    <property type="component" value="Unassembled WGS sequence"/>
</dbReference>
<keyword evidence="6" id="KW-1185">Reference proteome</keyword>
<evidence type="ECO:0000256" key="1">
    <source>
        <dbReference type="ARBA" id="ARBA00004613"/>
    </source>
</evidence>
<name>A0A5S5D1Q2_9ACTN</name>
<proteinExistence type="predicted"/>
<dbReference type="PANTHER" id="PTHR11475:SF4">
    <property type="entry name" value="CHORION PEROXIDASE"/>
    <property type="match status" value="1"/>
</dbReference>
<gene>
    <name evidence="5" type="ORF">BD833_103192</name>
</gene>
<dbReference type="PROSITE" id="PS50292">
    <property type="entry name" value="PEROXIDASE_3"/>
    <property type="match status" value="1"/>
</dbReference>
<feature type="compositionally biased region" description="Basic and acidic residues" evidence="4">
    <location>
        <begin position="1"/>
        <end position="11"/>
    </location>
</feature>
<dbReference type="EMBL" id="VNHW01000003">
    <property type="protein sequence ID" value="TYP89036.1"/>
    <property type="molecule type" value="Genomic_DNA"/>
</dbReference>